<evidence type="ECO:0000256" key="4">
    <source>
        <dbReference type="ARBA" id="ARBA00023136"/>
    </source>
</evidence>
<feature type="non-terminal residue" evidence="7">
    <location>
        <position position="269"/>
    </location>
</feature>
<accession>A0A497E1L4</accession>
<feature type="transmembrane region" description="Helical" evidence="5">
    <location>
        <begin position="234"/>
        <end position="252"/>
    </location>
</feature>
<proteinExistence type="inferred from homology"/>
<dbReference type="Proteomes" id="UP000279422">
    <property type="component" value="Unassembled WGS sequence"/>
</dbReference>
<dbReference type="EMBL" id="QMPZ01000178">
    <property type="protein sequence ID" value="RLE07303.1"/>
    <property type="molecule type" value="Genomic_DNA"/>
</dbReference>
<dbReference type="Pfam" id="PF00528">
    <property type="entry name" value="BPD_transp_1"/>
    <property type="match status" value="1"/>
</dbReference>
<keyword evidence="4 5" id="KW-0472">Membrane</keyword>
<organism evidence="7 8">
    <name type="scientific">Aerophobetes bacterium</name>
    <dbReference type="NCBI Taxonomy" id="2030807"/>
    <lineage>
        <taxon>Bacteria</taxon>
        <taxon>Candidatus Aerophobota</taxon>
    </lineage>
</organism>
<comment type="subcellular location">
    <subcellularLocation>
        <location evidence="5">Cell membrane</location>
        <topology evidence="5">Multi-pass membrane protein</topology>
    </subcellularLocation>
    <subcellularLocation>
        <location evidence="1">Membrane</location>
        <topology evidence="1">Multi-pass membrane protein</topology>
    </subcellularLocation>
</comment>
<dbReference type="GO" id="GO:0055085">
    <property type="term" value="P:transmembrane transport"/>
    <property type="evidence" value="ECO:0007669"/>
    <property type="project" value="InterPro"/>
</dbReference>
<sequence length="269" mass="31038">MLKDNNVKREDSELTQAARKSPSYLELTWYKFKENKMAVAGSVILIILYIVCFVFPEFFAPYPLEYTTEYLAAPPQWPHFFDKEGNFSLRPFVYGYEEKVDQENLRRYFVIDTSKKYPIYFFSRGKPYKLWHIFPGDIHFFGTKEGTIFILGTDQLGRDLFSRILYGGRISLSIGLVGVFLSLVLGVTLGTISGYFGGFVDMAMQRVIELLMSFPSIPLWMALAAIVPPTWSPYLVYFAITIILSIIGWGWLARQIRGMVLSLREQEFV</sequence>
<evidence type="ECO:0000256" key="1">
    <source>
        <dbReference type="ARBA" id="ARBA00004141"/>
    </source>
</evidence>
<keyword evidence="5" id="KW-0813">Transport</keyword>
<dbReference type="Gene3D" id="1.10.3720.10">
    <property type="entry name" value="MetI-like"/>
    <property type="match status" value="1"/>
</dbReference>
<keyword evidence="2 5" id="KW-0812">Transmembrane</keyword>
<evidence type="ECO:0000256" key="2">
    <source>
        <dbReference type="ARBA" id="ARBA00022692"/>
    </source>
</evidence>
<name>A0A497E1L4_UNCAE</name>
<protein>
    <submittedName>
        <fullName evidence="7">ABC transporter permease</fullName>
    </submittedName>
</protein>
<keyword evidence="3 5" id="KW-1133">Transmembrane helix</keyword>
<dbReference type="SUPFAM" id="SSF161098">
    <property type="entry name" value="MetI-like"/>
    <property type="match status" value="1"/>
</dbReference>
<evidence type="ECO:0000256" key="5">
    <source>
        <dbReference type="RuleBase" id="RU363032"/>
    </source>
</evidence>
<dbReference type="PANTHER" id="PTHR43839">
    <property type="entry name" value="OPPC IN A BINDING PROTEIN-DEPENDENT TRANSPORT SYSTEM"/>
    <property type="match status" value="1"/>
</dbReference>
<feature type="transmembrane region" description="Helical" evidence="5">
    <location>
        <begin position="170"/>
        <end position="196"/>
    </location>
</feature>
<dbReference type="PANTHER" id="PTHR43839:SF3">
    <property type="entry name" value="OLIGOPEPTIDE ABC TRANSPORTER, PERMEASE PROTEIN"/>
    <property type="match status" value="1"/>
</dbReference>
<evidence type="ECO:0000259" key="6">
    <source>
        <dbReference type="PROSITE" id="PS50928"/>
    </source>
</evidence>
<dbReference type="Pfam" id="PF12911">
    <property type="entry name" value="OppC_N"/>
    <property type="match status" value="1"/>
</dbReference>
<feature type="transmembrane region" description="Helical" evidence="5">
    <location>
        <begin position="208"/>
        <end position="228"/>
    </location>
</feature>
<dbReference type="InterPro" id="IPR000515">
    <property type="entry name" value="MetI-like"/>
</dbReference>
<comment type="similarity">
    <text evidence="5">Belongs to the binding-protein-dependent transport system permease family.</text>
</comment>
<dbReference type="PROSITE" id="PS50928">
    <property type="entry name" value="ABC_TM1"/>
    <property type="match status" value="1"/>
</dbReference>
<evidence type="ECO:0000256" key="3">
    <source>
        <dbReference type="ARBA" id="ARBA00022989"/>
    </source>
</evidence>
<comment type="caution">
    <text evidence="7">The sequence shown here is derived from an EMBL/GenBank/DDBJ whole genome shotgun (WGS) entry which is preliminary data.</text>
</comment>
<dbReference type="GO" id="GO:0005886">
    <property type="term" value="C:plasma membrane"/>
    <property type="evidence" value="ECO:0007669"/>
    <property type="project" value="UniProtKB-SubCell"/>
</dbReference>
<evidence type="ECO:0000313" key="7">
    <source>
        <dbReference type="EMBL" id="RLE07303.1"/>
    </source>
</evidence>
<feature type="domain" description="ABC transmembrane type-1" evidence="6">
    <location>
        <begin position="168"/>
        <end position="269"/>
    </location>
</feature>
<dbReference type="InterPro" id="IPR035906">
    <property type="entry name" value="MetI-like_sf"/>
</dbReference>
<dbReference type="CDD" id="cd06261">
    <property type="entry name" value="TM_PBP2"/>
    <property type="match status" value="1"/>
</dbReference>
<feature type="transmembrane region" description="Helical" evidence="5">
    <location>
        <begin position="37"/>
        <end position="56"/>
    </location>
</feature>
<dbReference type="InterPro" id="IPR025966">
    <property type="entry name" value="OppC_N"/>
</dbReference>
<gene>
    <name evidence="7" type="ORF">DRJ00_08375</name>
</gene>
<dbReference type="AlphaFoldDB" id="A0A497E1L4"/>
<evidence type="ECO:0000313" key="8">
    <source>
        <dbReference type="Proteomes" id="UP000279422"/>
    </source>
</evidence>
<reference evidence="7 8" key="1">
    <citation type="submission" date="2018-06" db="EMBL/GenBank/DDBJ databases">
        <title>Extensive metabolic versatility and redundancy in microbially diverse, dynamic hydrothermal sediments.</title>
        <authorList>
            <person name="Dombrowski N."/>
            <person name="Teske A."/>
            <person name="Baker B.J."/>
        </authorList>
    </citation>
    <scope>NUCLEOTIDE SEQUENCE [LARGE SCALE GENOMIC DNA]</scope>
    <source>
        <strain evidence="7">B47_G16</strain>
    </source>
</reference>